<evidence type="ECO:0000313" key="3">
    <source>
        <dbReference type="Proteomes" id="UP000036681"/>
    </source>
</evidence>
<sequence length="228" mass="25970">MLQTVSKFYSRIHASATRASPETNSRAGETRNDEADFRSSVSSEVTCSTSARIRELNEKLARTNRELLTERRRRLNTEQLLKFAEENCSAARAELSKRKLQSDELLEERTQLTSQVKRLKADCDNERMKSARVLSINGELQQQCLHWKMSNLRLLETAMQLRDELQIAHELLKYADVELSTIHSDATNDSLPHTRAAQLLNHFGVNSVTDTQLVGSSRDVFCDMTPNC</sequence>
<evidence type="ECO:0000256" key="1">
    <source>
        <dbReference type="SAM" id="Coils"/>
    </source>
</evidence>
<feature type="region of interest" description="Disordered" evidence="2">
    <location>
        <begin position="15"/>
        <end position="42"/>
    </location>
</feature>
<accession>A0A0M3HYC9</accession>
<name>A0A0M3HYC9_ASCLU</name>
<dbReference type="WBParaSite" id="ALUE_0000850201-mRNA-1">
    <property type="protein sequence ID" value="ALUE_0000850201-mRNA-1"/>
    <property type="gene ID" value="ALUE_0000850201"/>
</dbReference>
<keyword evidence="1" id="KW-0175">Coiled coil</keyword>
<feature type="coiled-coil region" evidence="1">
    <location>
        <begin position="53"/>
        <end position="129"/>
    </location>
</feature>
<protein>
    <submittedName>
        <fullName evidence="4">Uncharacterized protein</fullName>
    </submittedName>
</protein>
<feature type="compositionally biased region" description="Basic and acidic residues" evidence="2">
    <location>
        <begin position="28"/>
        <end position="37"/>
    </location>
</feature>
<organism evidence="3 4">
    <name type="scientific">Ascaris lumbricoides</name>
    <name type="common">Giant roundworm</name>
    <dbReference type="NCBI Taxonomy" id="6252"/>
    <lineage>
        <taxon>Eukaryota</taxon>
        <taxon>Metazoa</taxon>
        <taxon>Ecdysozoa</taxon>
        <taxon>Nematoda</taxon>
        <taxon>Chromadorea</taxon>
        <taxon>Rhabditida</taxon>
        <taxon>Spirurina</taxon>
        <taxon>Ascaridomorpha</taxon>
        <taxon>Ascaridoidea</taxon>
        <taxon>Ascarididae</taxon>
        <taxon>Ascaris</taxon>
    </lineage>
</organism>
<keyword evidence="3" id="KW-1185">Reference proteome</keyword>
<dbReference type="AlphaFoldDB" id="A0A0M3HYC9"/>
<proteinExistence type="predicted"/>
<evidence type="ECO:0000313" key="4">
    <source>
        <dbReference type="WBParaSite" id="ALUE_0000850201-mRNA-1"/>
    </source>
</evidence>
<feature type="compositionally biased region" description="Polar residues" evidence="2">
    <location>
        <begin position="17"/>
        <end position="27"/>
    </location>
</feature>
<reference evidence="4" key="1">
    <citation type="submission" date="2017-02" db="UniProtKB">
        <authorList>
            <consortium name="WormBaseParasite"/>
        </authorList>
    </citation>
    <scope>IDENTIFICATION</scope>
</reference>
<dbReference type="Proteomes" id="UP000036681">
    <property type="component" value="Unplaced"/>
</dbReference>
<evidence type="ECO:0000256" key="2">
    <source>
        <dbReference type="SAM" id="MobiDB-lite"/>
    </source>
</evidence>